<dbReference type="OrthoDB" id="19740at2759"/>
<feature type="compositionally biased region" description="Polar residues" evidence="8">
    <location>
        <begin position="597"/>
        <end position="607"/>
    </location>
</feature>
<dbReference type="Pfam" id="PF05499">
    <property type="entry name" value="DMAP1"/>
    <property type="match status" value="1"/>
</dbReference>
<feature type="region of interest" description="Disordered" evidence="8">
    <location>
        <begin position="265"/>
        <end position="290"/>
    </location>
</feature>
<evidence type="ECO:0000313" key="11">
    <source>
        <dbReference type="EMBL" id="KAG0310205.1"/>
    </source>
</evidence>
<name>A0A9P6UL77_9FUNG</name>
<dbReference type="GO" id="GO:0003714">
    <property type="term" value="F:transcription corepressor activity"/>
    <property type="evidence" value="ECO:0007669"/>
    <property type="project" value="TreeGrafter"/>
</dbReference>
<evidence type="ECO:0000256" key="3">
    <source>
        <dbReference type="ARBA" id="ARBA00019132"/>
    </source>
</evidence>
<feature type="compositionally biased region" description="Gly residues" evidence="8">
    <location>
        <begin position="714"/>
        <end position="732"/>
    </location>
</feature>
<keyword evidence="7" id="KW-0539">Nucleus</keyword>
<dbReference type="GO" id="GO:0000122">
    <property type="term" value="P:negative regulation of transcription by RNA polymerase II"/>
    <property type="evidence" value="ECO:0007669"/>
    <property type="project" value="TreeGrafter"/>
</dbReference>
<dbReference type="EMBL" id="JAAAIP010001116">
    <property type="protein sequence ID" value="KAG0310205.1"/>
    <property type="molecule type" value="Genomic_DNA"/>
</dbReference>
<dbReference type="PANTHER" id="PTHR12855">
    <property type="entry name" value="DNA METHYLTRANSFERASE 1-ASSOCIATED PROTEIN 1 FAMILY MEMBER"/>
    <property type="match status" value="1"/>
</dbReference>
<dbReference type="GO" id="GO:0000812">
    <property type="term" value="C:Swr1 complex"/>
    <property type="evidence" value="ECO:0007669"/>
    <property type="project" value="TreeGrafter"/>
</dbReference>
<evidence type="ECO:0000259" key="9">
    <source>
        <dbReference type="Pfam" id="PF05499"/>
    </source>
</evidence>
<dbReference type="PANTHER" id="PTHR12855:SF10">
    <property type="entry name" value="DNA METHYLTRANSFERASE 1-ASSOCIATED PROTEIN 1"/>
    <property type="match status" value="1"/>
</dbReference>
<dbReference type="Pfam" id="PF16282">
    <property type="entry name" value="SANT_DAMP1_like"/>
    <property type="match status" value="1"/>
</dbReference>
<evidence type="ECO:0000256" key="4">
    <source>
        <dbReference type="ARBA" id="ARBA00022853"/>
    </source>
</evidence>
<keyword evidence="5" id="KW-0805">Transcription regulation</keyword>
<feature type="region of interest" description="Disordered" evidence="8">
    <location>
        <begin position="490"/>
        <end position="619"/>
    </location>
</feature>
<evidence type="ECO:0000256" key="5">
    <source>
        <dbReference type="ARBA" id="ARBA00023015"/>
    </source>
</evidence>
<keyword evidence="12" id="KW-1185">Reference proteome</keyword>
<dbReference type="InterPro" id="IPR027109">
    <property type="entry name" value="Swc4/Dmap1"/>
</dbReference>
<feature type="region of interest" description="Disordered" evidence="8">
    <location>
        <begin position="215"/>
        <end position="250"/>
    </location>
</feature>
<dbReference type="GO" id="GO:0006281">
    <property type="term" value="P:DNA repair"/>
    <property type="evidence" value="ECO:0007669"/>
    <property type="project" value="InterPro"/>
</dbReference>
<evidence type="ECO:0000259" key="10">
    <source>
        <dbReference type="Pfam" id="PF16282"/>
    </source>
</evidence>
<keyword evidence="6" id="KW-0804">Transcription</keyword>
<reference evidence="11" key="1">
    <citation type="journal article" date="2020" name="Fungal Divers.">
        <title>Resolving the Mortierellaceae phylogeny through synthesis of multi-gene phylogenetics and phylogenomics.</title>
        <authorList>
            <person name="Vandepol N."/>
            <person name="Liber J."/>
            <person name="Desiro A."/>
            <person name="Na H."/>
            <person name="Kennedy M."/>
            <person name="Barry K."/>
            <person name="Grigoriev I.V."/>
            <person name="Miller A.N."/>
            <person name="O'Donnell K."/>
            <person name="Stajich J.E."/>
            <person name="Bonito G."/>
        </authorList>
    </citation>
    <scope>NUCLEOTIDE SEQUENCE</scope>
    <source>
        <strain evidence="11">REB-010B</strain>
    </source>
</reference>
<evidence type="ECO:0000256" key="2">
    <source>
        <dbReference type="ARBA" id="ARBA00006918"/>
    </source>
</evidence>
<organism evidence="11 12">
    <name type="scientific">Dissophora globulifera</name>
    <dbReference type="NCBI Taxonomy" id="979702"/>
    <lineage>
        <taxon>Eukaryota</taxon>
        <taxon>Fungi</taxon>
        <taxon>Fungi incertae sedis</taxon>
        <taxon>Mucoromycota</taxon>
        <taxon>Mortierellomycotina</taxon>
        <taxon>Mortierellomycetes</taxon>
        <taxon>Mortierellales</taxon>
        <taxon>Mortierellaceae</taxon>
        <taxon>Dissophora</taxon>
    </lineage>
</organism>
<evidence type="ECO:0000256" key="7">
    <source>
        <dbReference type="ARBA" id="ARBA00023242"/>
    </source>
</evidence>
<feature type="region of interest" description="Disordered" evidence="8">
    <location>
        <begin position="709"/>
        <end position="781"/>
    </location>
</feature>
<evidence type="ECO:0000313" key="12">
    <source>
        <dbReference type="Proteomes" id="UP000738325"/>
    </source>
</evidence>
<feature type="compositionally biased region" description="Low complexity" evidence="8">
    <location>
        <begin position="305"/>
        <end position="340"/>
    </location>
</feature>
<feature type="domain" description="DAMP1 SANT/Myb-like" evidence="10">
    <location>
        <begin position="104"/>
        <end position="173"/>
    </location>
</feature>
<proteinExistence type="inferred from homology"/>
<dbReference type="Gene3D" id="1.10.10.60">
    <property type="entry name" value="Homeodomain-like"/>
    <property type="match status" value="1"/>
</dbReference>
<feature type="compositionally biased region" description="Low complexity" evidence="8">
    <location>
        <begin position="490"/>
        <end position="525"/>
    </location>
</feature>
<dbReference type="GO" id="GO:0035267">
    <property type="term" value="C:NuA4 histone acetyltransferase complex"/>
    <property type="evidence" value="ECO:0007669"/>
    <property type="project" value="InterPro"/>
</dbReference>
<comment type="caution">
    <text evidence="11">The sequence shown here is derived from an EMBL/GenBank/DDBJ whole genome shotgun (WGS) entry which is preliminary data.</text>
</comment>
<accession>A0A9P6UL77</accession>
<dbReference type="Proteomes" id="UP000738325">
    <property type="component" value="Unassembled WGS sequence"/>
</dbReference>
<evidence type="ECO:0000256" key="6">
    <source>
        <dbReference type="ARBA" id="ARBA00023163"/>
    </source>
</evidence>
<dbReference type="GO" id="GO:0006338">
    <property type="term" value="P:chromatin remodeling"/>
    <property type="evidence" value="ECO:0007669"/>
    <property type="project" value="InterPro"/>
</dbReference>
<dbReference type="InterPro" id="IPR008468">
    <property type="entry name" value="DMAP1"/>
</dbReference>
<dbReference type="InterPro" id="IPR032563">
    <property type="entry name" value="DAMP1_SANT-like"/>
</dbReference>
<keyword evidence="4" id="KW-0156">Chromatin regulator</keyword>
<feature type="compositionally biased region" description="Low complexity" evidence="8">
    <location>
        <begin position="532"/>
        <end position="544"/>
    </location>
</feature>
<protein>
    <recommendedName>
        <fullName evidence="3">SWR1-complex protein 4</fullName>
    </recommendedName>
</protein>
<evidence type="ECO:0000256" key="8">
    <source>
        <dbReference type="SAM" id="MobiDB-lite"/>
    </source>
</evidence>
<feature type="domain" description="DNA methyltransferase 1-associated 1" evidence="9">
    <location>
        <begin position="570"/>
        <end position="692"/>
    </location>
</feature>
<gene>
    <name evidence="11" type="primary">SWC4</name>
    <name evidence="11" type="ORF">BGZ99_000595</name>
</gene>
<comment type="similarity">
    <text evidence="2">Belongs to the SWC4 family.</text>
</comment>
<sequence>MATGNDVREIFQLKPSEQIRRVHKPEKKPGMSMSSAHGISRELYGLIGNNVSTVAFNNPTYKPKLNVSKKAVNWTWRPFMNPSRDDDMILHHWEKTRTDPNEEYRFYKFNKAINLNEFTSDEYTSHLQDSDWSLEETNYLWDLCRRFDLRWVVIQDRYEWPPREQDRMALTYYNGNNLTAPPPAVANIKEITEAAVDPLMLTIAPSLLSVESTNTSTAATPASATGTGTETATTMTSMTPSESEEATASSALETADVTMTTATDATEAPAAPSTPIAVAQTPAATSTATEEVPAVVATTLAATPTTAATTADSTASATATATAPSTSASSVSVVKDSSSTELTTAATVDADTSMEIVSYTPAKTRSMEELKNRYYAINRILIKIRMSDASQAVEKAQLLSSMAYDKNREVERKKNLEILNTRTPEQIEEEEALYLEARRIDQNERKITRERENLLRLLSTRDMYGIGGPASAGLAGQVAGSGGPGTGIIIPSNSITIPSSNPSNTNAGSASNNNSSNGPLSPPISKHGISGALAAASANAQNAPAKKRKKAPKGSTQAEEAVAATAASASASSSSASGAQTKGSSSSHRRPSNASSVTDGSSSNLPQGVQVKKEKLTPGAYLRSQKMTPIVSTKQQRVQATLTQLGLPLKPAMPTATVMAKWDQLTNNVVTLLDLKKQVDKLEADLKVVKMRRGSASGVGLFPAGSTAATGGSAAAGGSGGAGAGAGSGAGTSTGSLALAAGGSGGSLTGSSSDSNFGVKREGTVDETGTPGQLKKKKRKE</sequence>
<evidence type="ECO:0000256" key="1">
    <source>
        <dbReference type="ARBA" id="ARBA00004123"/>
    </source>
</evidence>
<dbReference type="AlphaFoldDB" id="A0A9P6UL77"/>
<feature type="compositionally biased region" description="Low complexity" evidence="8">
    <location>
        <begin position="553"/>
        <end position="596"/>
    </location>
</feature>
<comment type="subcellular location">
    <subcellularLocation>
        <location evidence="1">Nucleus</location>
    </subcellularLocation>
</comment>
<feature type="region of interest" description="Disordered" evidence="8">
    <location>
        <begin position="305"/>
        <end position="341"/>
    </location>
</feature>